<feature type="region of interest" description="Disordered" evidence="1">
    <location>
        <begin position="1"/>
        <end position="30"/>
    </location>
</feature>
<dbReference type="Proteomes" id="UP000186102">
    <property type="component" value="Unassembled WGS sequence"/>
</dbReference>
<dbReference type="AlphaFoldDB" id="A0A1Q8R2L8"/>
<keyword evidence="3" id="KW-1185">Reference proteome</keyword>
<evidence type="ECO:0000313" key="2">
    <source>
        <dbReference type="EMBL" id="OLN33829.1"/>
    </source>
</evidence>
<comment type="caution">
    <text evidence="2">The sequence shown here is derived from an EMBL/GenBank/DDBJ whole genome shotgun (WGS) entry which is preliminary data.</text>
</comment>
<sequence length="51" mass="5671">MINFLEKLTSPPSFLSPSASEATEQGKQKKQLVAVGRMPIFCDRQMGEKSQ</sequence>
<name>A0A1Q8R2L8_9FIRM</name>
<evidence type="ECO:0000256" key="1">
    <source>
        <dbReference type="SAM" id="MobiDB-lite"/>
    </source>
</evidence>
<evidence type="ECO:0000313" key="3">
    <source>
        <dbReference type="Proteomes" id="UP000186102"/>
    </source>
</evidence>
<reference evidence="2 3" key="1">
    <citation type="submission" date="2016-09" db="EMBL/GenBank/DDBJ databases">
        <title>Complete genome of Desulfosporosinus sp. OL.</title>
        <authorList>
            <person name="Mardanov A."/>
            <person name="Beletsky A."/>
            <person name="Panova A."/>
            <person name="Karnachuk O."/>
            <person name="Ravin N."/>
        </authorList>
    </citation>
    <scope>NUCLEOTIDE SEQUENCE [LARGE SCALE GENOMIC DNA]</scope>
    <source>
        <strain evidence="2 3">OL</strain>
    </source>
</reference>
<dbReference type="STRING" id="1888891.DSOL_0007"/>
<organism evidence="2 3">
    <name type="scientific">Desulfosporosinus metallidurans</name>
    <dbReference type="NCBI Taxonomy" id="1888891"/>
    <lineage>
        <taxon>Bacteria</taxon>
        <taxon>Bacillati</taxon>
        <taxon>Bacillota</taxon>
        <taxon>Clostridia</taxon>
        <taxon>Eubacteriales</taxon>
        <taxon>Desulfitobacteriaceae</taxon>
        <taxon>Desulfosporosinus</taxon>
    </lineage>
</organism>
<accession>A0A1Q8R2L8</accession>
<dbReference type="EMBL" id="MLBF01000001">
    <property type="protein sequence ID" value="OLN33829.1"/>
    <property type="molecule type" value="Genomic_DNA"/>
</dbReference>
<feature type="compositionally biased region" description="Polar residues" evidence="1">
    <location>
        <begin position="10"/>
        <end position="25"/>
    </location>
</feature>
<proteinExistence type="predicted"/>
<protein>
    <submittedName>
        <fullName evidence="2">Uncharacterized protein</fullName>
    </submittedName>
</protein>
<gene>
    <name evidence="2" type="ORF">DSOL_0007</name>
</gene>